<dbReference type="InterPro" id="IPR038765">
    <property type="entry name" value="Papain-like_cys_pep_sf"/>
</dbReference>
<accession>A0A4R0PYC5</accession>
<sequence>MMKKQLTTLVLLVFLFGCAKEKNNLEITDKILKDSNFVDLSTAKSIAIQESFNTSKAKIMASKNTKVSAKAKIIKQAFTIDPNKSEPSFYILNYDDGGFAIVSADKRAIPILAYADKGNFEVSEKINYPPGLVAWLQQTNDGITEIRKKNLKPTETIKKSWKNLLEKAPIVSNQKKLSLNGRNNELSSVDLWNFPCDRFEEGNQLSMIVAQVGPLLQTQWGQGTGYNDLCPHMGCSNYSNGRAPTGCYATAIAQILRYHAKPSMFNFNWAGMSNNYGNADVQYLMSLVGQACSMDYGCDGSGATDGEAIMGLQTFGYGQSTAANYNYSKVKFDLNLGRPVILTGGKQGKWWIFNSYEEGHAWVCDGYKDTYMFECMLTNDPRPEPGASPWMYIFQVGYGHLSMNWGWNGSYNGWYAFDNWNPAPGYTFNYKKGMITDIY</sequence>
<dbReference type="OrthoDB" id="2235251at2"/>
<dbReference type="Pfam" id="PF13734">
    <property type="entry name" value="Inhibitor_I69"/>
    <property type="match status" value="1"/>
</dbReference>
<gene>
    <name evidence="8" type="ORF">EZ456_05240</name>
</gene>
<comment type="similarity">
    <text evidence="1">Belongs to the peptidase C10 family.</text>
</comment>
<evidence type="ECO:0000256" key="3">
    <source>
        <dbReference type="ARBA" id="ARBA00022729"/>
    </source>
</evidence>
<evidence type="ECO:0000313" key="8">
    <source>
        <dbReference type="EMBL" id="TCD28102.1"/>
    </source>
</evidence>
<evidence type="ECO:0000256" key="5">
    <source>
        <dbReference type="ARBA" id="ARBA00022807"/>
    </source>
</evidence>
<keyword evidence="9" id="KW-1185">Reference proteome</keyword>
<protein>
    <recommendedName>
        <fullName evidence="7">Spi protease inhibitor domain-containing protein</fullName>
    </recommendedName>
</protein>
<dbReference type="InterPro" id="IPR000200">
    <property type="entry name" value="Peptidase_C10"/>
</dbReference>
<evidence type="ECO:0000259" key="7">
    <source>
        <dbReference type="Pfam" id="PF13734"/>
    </source>
</evidence>
<comment type="caution">
    <text evidence="8">The sequence shown here is derived from an EMBL/GenBank/DDBJ whole genome shotgun (WGS) entry which is preliminary data.</text>
</comment>
<organism evidence="8 9">
    <name type="scientific">Pedobacter psychrodurus</name>
    <dbReference type="NCBI Taxonomy" id="2530456"/>
    <lineage>
        <taxon>Bacteria</taxon>
        <taxon>Pseudomonadati</taxon>
        <taxon>Bacteroidota</taxon>
        <taxon>Sphingobacteriia</taxon>
        <taxon>Sphingobacteriales</taxon>
        <taxon>Sphingobacteriaceae</taxon>
        <taxon>Pedobacter</taxon>
    </lineage>
</organism>
<keyword evidence="4" id="KW-0378">Hydrolase</keyword>
<reference evidence="8 9" key="1">
    <citation type="submission" date="2019-02" db="EMBL/GenBank/DDBJ databases">
        <title>Pedobacter sp. RP-3-21 sp. nov., isolated from Arctic soil.</title>
        <authorList>
            <person name="Dahal R.H."/>
        </authorList>
    </citation>
    <scope>NUCLEOTIDE SEQUENCE [LARGE SCALE GENOMIC DNA]</scope>
    <source>
        <strain evidence="8 9">RP-3-21</strain>
    </source>
</reference>
<keyword evidence="2" id="KW-0645">Protease</keyword>
<evidence type="ECO:0000256" key="1">
    <source>
        <dbReference type="ARBA" id="ARBA00009693"/>
    </source>
</evidence>
<proteinExistence type="inferred from homology"/>
<dbReference type="EMBL" id="SJSO01000004">
    <property type="protein sequence ID" value="TCD28102.1"/>
    <property type="molecule type" value="Genomic_DNA"/>
</dbReference>
<name>A0A4R0PYC5_9SPHI</name>
<dbReference type="Proteomes" id="UP000293925">
    <property type="component" value="Unassembled WGS sequence"/>
</dbReference>
<keyword evidence="5" id="KW-0788">Thiol protease</keyword>
<dbReference type="SUPFAM" id="SSF54001">
    <property type="entry name" value="Cysteine proteinases"/>
    <property type="match status" value="1"/>
</dbReference>
<dbReference type="GO" id="GO:0006508">
    <property type="term" value="P:proteolysis"/>
    <property type="evidence" value="ECO:0007669"/>
    <property type="project" value="UniProtKB-KW"/>
</dbReference>
<dbReference type="Pfam" id="PF01640">
    <property type="entry name" value="Peptidase_C10"/>
    <property type="match status" value="1"/>
</dbReference>
<dbReference type="PRINTS" id="PR00797">
    <property type="entry name" value="STREPTOPAIN"/>
</dbReference>
<evidence type="ECO:0000256" key="4">
    <source>
        <dbReference type="ARBA" id="ARBA00022801"/>
    </source>
</evidence>
<feature type="chain" id="PRO_5020400779" description="Spi protease inhibitor domain-containing protein" evidence="6">
    <location>
        <begin position="20"/>
        <end position="439"/>
    </location>
</feature>
<feature type="signal peptide" evidence="6">
    <location>
        <begin position="1"/>
        <end position="19"/>
    </location>
</feature>
<dbReference type="GO" id="GO:0008234">
    <property type="term" value="F:cysteine-type peptidase activity"/>
    <property type="evidence" value="ECO:0007669"/>
    <property type="project" value="UniProtKB-KW"/>
</dbReference>
<dbReference type="PROSITE" id="PS51257">
    <property type="entry name" value="PROKAR_LIPOPROTEIN"/>
    <property type="match status" value="1"/>
</dbReference>
<keyword evidence="3 6" id="KW-0732">Signal</keyword>
<evidence type="ECO:0000313" key="9">
    <source>
        <dbReference type="Proteomes" id="UP000293925"/>
    </source>
</evidence>
<evidence type="ECO:0000256" key="2">
    <source>
        <dbReference type="ARBA" id="ARBA00022670"/>
    </source>
</evidence>
<feature type="domain" description="Spi protease inhibitor" evidence="7">
    <location>
        <begin position="64"/>
        <end position="140"/>
    </location>
</feature>
<dbReference type="Gene3D" id="3.90.70.50">
    <property type="entry name" value="Peptidase C10, streptopain"/>
    <property type="match status" value="2"/>
</dbReference>
<dbReference type="InterPro" id="IPR025896">
    <property type="entry name" value="Spi_Prtas-inh"/>
</dbReference>
<dbReference type="InterPro" id="IPR044934">
    <property type="entry name" value="Streptopain_sf"/>
</dbReference>
<evidence type="ECO:0000256" key="6">
    <source>
        <dbReference type="SAM" id="SignalP"/>
    </source>
</evidence>
<dbReference type="AlphaFoldDB" id="A0A4R0PYC5"/>